<dbReference type="Pfam" id="PF01636">
    <property type="entry name" value="APH"/>
    <property type="match status" value="1"/>
</dbReference>
<dbReference type="EMBL" id="JBHTJV010000026">
    <property type="protein sequence ID" value="MFD0917866.1"/>
    <property type="molecule type" value="Genomic_DNA"/>
</dbReference>
<dbReference type="InterPro" id="IPR002575">
    <property type="entry name" value="Aminoglycoside_PTrfase"/>
</dbReference>
<evidence type="ECO:0000313" key="3">
    <source>
        <dbReference type="Proteomes" id="UP001597101"/>
    </source>
</evidence>
<dbReference type="InterPro" id="IPR011009">
    <property type="entry name" value="Kinase-like_dom_sf"/>
</dbReference>
<feature type="domain" description="Aminoglycoside phosphotransferase" evidence="1">
    <location>
        <begin position="39"/>
        <end position="249"/>
    </location>
</feature>
<name>A0ABW3FH91_9HYPH</name>
<proteinExistence type="predicted"/>
<gene>
    <name evidence="2" type="ORF">ACFQ14_15785</name>
</gene>
<reference evidence="3" key="1">
    <citation type="journal article" date="2019" name="Int. J. Syst. Evol. Microbiol.">
        <title>The Global Catalogue of Microorganisms (GCM) 10K type strain sequencing project: providing services to taxonomists for standard genome sequencing and annotation.</title>
        <authorList>
            <consortium name="The Broad Institute Genomics Platform"/>
            <consortium name="The Broad Institute Genome Sequencing Center for Infectious Disease"/>
            <person name="Wu L."/>
            <person name="Ma J."/>
        </authorList>
    </citation>
    <scope>NUCLEOTIDE SEQUENCE [LARGE SCALE GENOMIC DNA]</scope>
    <source>
        <strain evidence="3">CCUG 60023</strain>
    </source>
</reference>
<evidence type="ECO:0000313" key="2">
    <source>
        <dbReference type="EMBL" id="MFD0917866.1"/>
    </source>
</evidence>
<organism evidence="2 3">
    <name type="scientific">Pseudahrensia aquimaris</name>
    <dbReference type="NCBI Taxonomy" id="744461"/>
    <lineage>
        <taxon>Bacteria</taxon>
        <taxon>Pseudomonadati</taxon>
        <taxon>Pseudomonadota</taxon>
        <taxon>Alphaproteobacteria</taxon>
        <taxon>Hyphomicrobiales</taxon>
        <taxon>Ahrensiaceae</taxon>
        <taxon>Pseudahrensia</taxon>
    </lineage>
</organism>
<dbReference type="RefSeq" id="WP_377213724.1">
    <property type="nucleotide sequence ID" value="NZ_JBHTJV010000026.1"/>
</dbReference>
<comment type="caution">
    <text evidence="2">The sequence shown here is derived from an EMBL/GenBank/DDBJ whole genome shotgun (WGS) entry which is preliminary data.</text>
</comment>
<sequence length="346" mass="39796">MNAATIKKSSDVMNEDRTAEVAALAKKAFGREPKRVAFPGGTSRSAFVADMEDGIYVFADRKEPDAAQLEGIVLRNLGPSGSVPKLQGVYGNWVVQEFVGGARLPVALDDAKSAEERELLVDLSLVSLLNIHEQARSLNLAHRVPKAGTAENWLWNRTGVAKRISRSAGIDIPDLDREKLVKLMDVKRDEFIKWDARPGNALYDGERVIWFDWEDCVRSKALDDLAFVLFDEWTNIEPEAENRLMEKYLPLYTRGLSPQRAEHYLRLFGVTHCMLRLRRALKLHRRENKWWDRDYCLQHDKVGVTHEESSRIINRIRRLSDGVEEWKPLQDWTLQVAQHYKLDVHR</sequence>
<dbReference type="SUPFAM" id="SSF56112">
    <property type="entry name" value="Protein kinase-like (PK-like)"/>
    <property type="match status" value="1"/>
</dbReference>
<keyword evidence="3" id="KW-1185">Reference proteome</keyword>
<accession>A0ABW3FH91</accession>
<evidence type="ECO:0000259" key="1">
    <source>
        <dbReference type="Pfam" id="PF01636"/>
    </source>
</evidence>
<protein>
    <submittedName>
        <fullName evidence="2">Phosphotransferase</fullName>
    </submittedName>
</protein>
<dbReference type="Proteomes" id="UP001597101">
    <property type="component" value="Unassembled WGS sequence"/>
</dbReference>